<evidence type="ECO:0000256" key="3">
    <source>
        <dbReference type="ARBA" id="ARBA00022475"/>
    </source>
</evidence>
<keyword evidence="8 11" id="KW-0472">Membrane</keyword>
<keyword evidence="3 11" id="KW-1003">Cell membrane</keyword>
<dbReference type="OrthoDB" id="26569at2759"/>
<evidence type="ECO:0000259" key="13">
    <source>
        <dbReference type="Pfam" id="PF08407"/>
    </source>
</evidence>
<feature type="non-terminal residue" evidence="14">
    <location>
        <position position="1"/>
    </location>
</feature>
<name>A0A9N9B8R6_9GLOM</name>
<comment type="subcellular location">
    <subcellularLocation>
        <location evidence="1 11">Cell membrane</location>
        <topology evidence="1 11">Multi-pass membrane protein</topology>
    </subcellularLocation>
</comment>
<dbReference type="Proteomes" id="UP000789405">
    <property type="component" value="Unassembled WGS sequence"/>
</dbReference>
<feature type="transmembrane region" description="Helical" evidence="11">
    <location>
        <begin position="633"/>
        <end position="654"/>
    </location>
</feature>
<evidence type="ECO:0000313" key="15">
    <source>
        <dbReference type="Proteomes" id="UP000789405"/>
    </source>
</evidence>
<sequence length="683" mass="77131">MQNHQSIYIPEGGNPLPFGQQGYVQTIQEPSTQAKQFPPPPPSKDFNNGSPVSLNIELEKSRQHWGEAPEIQPRRHTTQRVVLKDGKHLVLECPIPADLLGNISNKDSREFTHMRYTACTSGPDDFTQKGFTLRQAEAAPKRATELFIVLTMYNENKELLSRTFHGVVKNIAHLCSRKRSKVWGDEGWKKVVVCIVADGREQIDSSSLAYLAALGVYQDGVAVDKVRDDVVNAHIYEYTTQISIDHSMQFKTLGEDSEVVPIQVLFCLKEKNAKKINSHRWFFNAFGPILEPNICVLIDVGTEPGPKSIYNLWKAFDVDPKVAGACGEIVAMKGKGWRKLLNPIVAAQNFEYKMSNILDKPFESVFGYITVLPGAFSAYRYIALQNTDNIVDENGDEEGPLVSYFKGELNDEEEKKKENMFVANMYLAEDRILCFELVTKRKCTWLLHYVKSSQAETDVPEDVIGLIKQRRRWLNGSFFASFYAISHFYNISRSDHSIGRKIFLYIEMAYQTYNLIFAWFAIALSGRDAPWSPDVGKGIFLVLNYIYLLLIIVQFIFALGHRPQGWGNRPELPKPTKEAKGVESSSVPTVEVSVPEDINAVYQLAVQAVRRKASKEVTISTPKQKKEDARKSFRTKVVLAWVFSNIILIAIIVYVGSSQAAVTDGYMAFILWSVAGLAAFRFF</sequence>
<dbReference type="PANTHER" id="PTHR22914">
    <property type="entry name" value="CHITIN SYNTHASE"/>
    <property type="match status" value="1"/>
</dbReference>
<evidence type="ECO:0000256" key="7">
    <source>
        <dbReference type="ARBA" id="ARBA00022989"/>
    </source>
</evidence>
<keyword evidence="9 11" id="KW-0961">Cell wall biogenesis/degradation</keyword>
<dbReference type="CDD" id="cd04190">
    <property type="entry name" value="Chitin_synth_C"/>
    <property type="match status" value="1"/>
</dbReference>
<organism evidence="14 15">
    <name type="scientific">Dentiscutata erythropus</name>
    <dbReference type="NCBI Taxonomy" id="1348616"/>
    <lineage>
        <taxon>Eukaryota</taxon>
        <taxon>Fungi</taxon>
        <taxon>Fungi incertae sedis</taxon>
        <taxon>Mucoromycota</taxon>
        <taxon>Glomeromycotina</taxon>
        <taxon>Glomeromycetes</taxon>
        <taxon>Diversisporales</taxon>
        <taxon>Gigasporaceae</taxon>
        <taxon>Dentiscutata</taxon>
    </lineage>
</organism>
<dbReference type="SUPFAM" id="SSF53448">
    <property type="entry name" value="Nucleotide-diphospho-sugar transferases"/>
    <property type="match status" value="1"/>
</dbReference>
<gene>
    <name evidence="14" type="ORF">DERYTH_LOCUS5557</name>
</gene>
<dbReference type="EMBL" id="CAJVPY010002338">
    <property type="protein sequence ID" value="CAG8557181.1"/>
    <property type="molecule type" value="Genomic_DNA"/>
</dbReference>
<dbReference type="GO" id="GO:0030428">
    <property type="term" value="C:cell septum"/>
    <property type="evidence" value="ECO:0007669"/>
    <property type="project" value="TreeGrafter"/>
</dbReference>
<keyword evidence="7 11" id="KW-1133">Transmembrane helix</keyword>
<evidence type="ECO:0000256" key="12">
    <source>
        <dbReference type="SAM" id="MobiDB-lite"/>
    </source>
</evidence>
<evidence type="ECO:0000256" key="1">
    <source>
        <dbReference type="ARBA" id="ARBA00004651"/>
    </source>
</evidence>
<dbReference type="EC" id="2.4.1.16" evidence="2 11"/>
<evidence type="ECO:0000256" key="6">
    <source>
        <dbReference type="ARBA" id="ARBA00022692"/>
    </source>
</evidence>
<feature type="transmembrane region" description="Helical" evidence="11">
    <location>
        <begin position="473"/>
        <end position="490"/>
    </location>
</feature>
<comment type="catalytic activity">
    <reaction evidence="11">
        <text>[(1-&gt;4)-N-acetyl-beta-D-glucosaminyl](n) + UDP-N-acetyl-alpha-D-glucosamine = [(1-&gt;4)-N-acetyl-beta-D-glucosaminyl](n+1) + UDP + H(+)</text>
        <dbReference type="Rhea" id="RHEA:16637"/>
        <dbReference type="Rhea" id="RHEA-COMP:9593"/>
        <dbReference type="Rhea" id="RHEA-COMP:9595"/>
        <dbReference type="ChEBI" id="CHEBI:15378"/>
        <dbReference type="ChEBI" id="CHEBI:17029"/>
        <dbReference type="ChEBI" id="CHEBI:57705"/>
        <dbReference type="ChEBI" id="CHEBI:58223"/>
        <dbReference type="EC" id="2.4.1.16"/>
    </reaction>
</comment>
<proteinExistence type="inferred from homology"/>
<comment type="function">
    <text evidence="10 11">Polymerizes chitin, a structural polymer of the cell wall and septum, by transferring the sugar moiety of UDP-GlcNAc to the non-reducing end of the growing chitin polymer.</text>
</comment>
<feature type="region of interest" description="Disordered" evidence="12">
    <location>
        <begin position="1"/>
        <end position="52"/>
    </location>
</feature>
<protein>
    <recommendedName>
        <fullName evidence="2 11">Chitin synthase</fullName>
        <ecNumber evidence="2 11">2.4.1.16</ecNumber>
    </recommendedName>
</protein>
<dbReference type="GO" id="GO:0006031">
    <property type="term" value="P:chitin biosynthetic process"/>
    <property type="evidence" value="ECO:0007669"/>
    <property type="project" value="UniProtKB-UniRule"/>
</dbReference>
<evidence type="ECO:0000256" key="4">
    <source>
        <dbReference type="ARBA" id="ARBA00022676"/>
    </source>
</evidence>
<keyword evidence="15" id="KW-1185">Reference proteome</keyword>
<keyword evidence="6 11" id="KW-0812">Transmembrane</keyword>
<feature type="transmembrane region" description="Helical" evidence="11">
    <location>
        <begin position="502"/>
        <end position="526"/>
    </location>
</feature>
<dbReference type="InterPro" id="IPR013616">
    <property type="entry name" value="Chitin_synth_N"/>
</dbReference>
<dbReference type="GO" id="GO:0005886">
    <property type="term" value="C:plasma membrane"/>
    <property type="evidence" value="ECO:0007669"/>
    <property type="project" value="UniProtKB-SubCell"/>
</dbReference>
<evidence type="ECO:0000313" key="14">
    <source>
        <dbReference type="EMBL" id="CAG8557181.1"/>
    </source>
</evidence>
<dbReference type="InterPro" id="IPR029044">
    <property type="entry name" value="Nucleotide-diphossugar_trans"/>
</dbReference>
<dbReference type="GO" id="GO:0004100">
    <property type="term" value="F:chitin synthase activity"/>
    <property type="evidence" value="ECO:0007669"/>
    <property type="project" value="UniProtKB-UniRule"/>
</dbReference>
<feature type="domain" description="Chitin synthase N-terminal" evidence="13">
    <location>
        <begin position="77"/>
        <end position="145"/>
    </location>
</feature>
<dbReference type="PANTHER" id="PTHR22914:SF9">
    <property type="entry name" value="CHITIN SYNTHASE 1"/>
    <property type="match status" value="1"/>
</dbReference>
<dbReference type="Pfam" id="PF01644">
    <property type="entry name" value="Chitin_synth_1"/>
    <property type="match status" value="1"/>
</dbReference>
<evidence type="ECO:0000256" key="11">
    <source>
        <dbReference type="RuleBase" id="RU366040"/>
    </source>
</evidence>
<keyword evidence="4 11" id="KW-0328">Glycosyltransferase</keyword>
<feature type="transmembrane region" description="Helical" evidence="11">
    <location>
        <begin position="666"/>
        <end position="682"/>
    </location>
</feature>
<dbReference type="AlphaFoldDB" id="A0A9N9B8R6"/>
<dbReference type="InterPro" id="IPR004835">
    <property type="entry name" value="Chitin_synth"/>
</dbReference>
<evidence type="ECO:0000256" key="2">
    <source>
        <dbReference type="ARBA" id="ARBA00012543"/>
    </source>
</evidence>
<accession>A0A9N9B8R6</accession>
<comment type="similarity">
    <text evidence="11">Belongs to the chitin synthase family.</text>
</comment>
<feature type="compositionally biased region" description="Polar residues" evidence="12">
    <location>
        <begin position="22"/>
        <end position="35"/>
    </location>
</feature>
<reference evidence="14" key="1">
    <citation type="submission" date="2021-06" db="EMBL/GenBank/DDBJ databases">
        <authorList>
            <person name="Kallberg Y."/>
            <person name="Tangrot J."/>
            <person name="Rosling A."/>
        </authorList>
    </citation>
    <scope>NUCLEOTIDE SEQUENCE</scope>
    <source>
        <strain evidence="14">MA453B</strain>
    </source>
</reference>
<comment type="caution">
    <text evidence="14">The sequence shown here is derived from an EMBL/GenBank/DDBJ whole genome shotgun (WGS) entry which is preliminary data.</text>
</comment>
<dbReference type="Pfam" id="PF08407">
    <property type="entry name" value="Chitin_synth_1N"/>
    <property type="match status" value="1"/>
</dbReference>
<dbReference type="GO" id="GO:0071555">
    <property type="term" value="P:cell wall organization"/>
    <property type="evidence" value="ECO:0007669"/>
    <property type="project" value="UniProtKB-KW"/>
</dbReference>
<keyword evidence="5 11" id="KW-0808">Transferase</keyword>
<evidence type="ECO:0000256" key="10">
    <source>
        <dbReference type="ARBA" id="ARBA00024009"/>
    </source>
</evidence>
<evidence type="ECO:0000256" key="5">
    <source>
        <dbReference type="ARBA" id="ARBA00022679"/>
    </source>
</evidence>
<evidence type="ECO:0000256" key="9">
    <source>
        <dbReference type="ARBA" id="ARBA00023316"/>
    </source>
</evidence>
<feature type="transmembrane region" description="Helical" evidence="11">
    <location>
        <begin position="538"/>
        <end position="559"/>
    </location>
</feature>
<evidence type="ECO:0000256" key="8">
    <source>
        <dbReference type="ARBA" id="ARBA00023136"/>
    </source>
</evidence>